<gene>
    <name evidence="2" type="ORF">MPRG_62500</name>
</gene>
<dbReference type="Proteomes" id="UP000465240">
    <property type="component" value="Unassembled WGS sequence"/>
</dbReference>
<feature type="region of interest" description="Disordered" evidence="1">
    <location>
        <begin position="49"/>
        <end position="72"/>
    </location>
</feature>
<evidence type="ECO:0000313" key="2">
    <source>
        <dbReference type="EMBL" id="GFG82974.1"/>
    </source>
</evidence>
<dbReference type="Pfam" id="PF10774">
    <property type="entry name" value="DUF4226"/>
    <property type="match status" value="1"/>
</dbReference>
<evidence type="ECO:0000256" key="1">
    <source>
        <dbReference type="SAM" id="MobiDB-lite"/>
    </source>
</evidence>
<dbReference type="InterPro" id="IPR019710">
    <property type="entry name" value="DUF4226"/>
</dbReference>
<feature type="region of interest" description="Disordered" evidence="1">
    <location>
        <begin position="183"/>
        <end position="221"/>
    </location>
</feature>
<geneLocation type="plasmid" evidence="2">
    <name>pJCM18565</name>
</geneLocation>
<accession>A0ABQ1CFC5</accession>
<reference evidence="2 3" key="1">
    <citation type="journal article" date="2019" name="Emerg. Microbes Infect.">
        <title>Comprehensive subspecies identification of 175 nontuberculous mycobacteria species based on 7547 genomic profiles.</title>
        <authorList>
            <person name="Matsumoto Y."/>
            <person name="Kinjo T."/>
            <person name="Motooka D."/>
            <person name="Nabeya D."/>
            <person name="Jung N."/>
            <person name="Uechi K."/>
            <person name="Horii T."/>
            <person name="Iida T."/>
            <person name="Fujita J."/>
            <person name="Nakamura S."/>
        </authorList>
    </citation>
    <scope>NUCLEOTIDE SEQUENCE [LARGE SCALE GENOMIC DNA]</scope>
    <source>
        <strain evidence="2 3">JCM 18565</strain>
    </source>
</reference>
<comment type="caution">
    <text evidence="2">The sequence shown here is derived from an EMBL/GenBank/DDBJ whole genome shotgun (WGS) entry which is preliminary data.</text>
</comment>
<feature type="compositionally biased region" description="Gly residues" evidence="1">
    <location>
        <begin position="196"/>
        <end position="221"/>
    </location>
</feature>
<name>A0ABQ1CFC5_9MYCO</name>
<feature type="compositionally biased region" description="Basic and acidic residues" evidence="1">
    <location>
        <begin position="293"/>
        <end position="304"/>
    </location>
</feature>
<feature type="region of interest" description="Disordered" evidence="1">
    <location>
        <begin position="287"/>
        <end position="356"/>
    </location>
</feature>
<dbReference type="EMBL" id="BLKX01000002">
    <property type="protein sequence ID" value="GFG82974.1"/>
    <property type="molecule type" value="Genomic_DNA"/>
</dbReference>
<protein>
    <recommendedName>
        <fullName evidence="4">DUF4226 domain-containing protein</fullName>
    </recommendedName>
</protein>
<organism evidence="2 3">
    <name type="scientific">Mycobacterium paragordonae</name>
    <dbReference type="NCBI Taxonomy" id="1389713"/>
    <lineage>
        <taxon>Bacteria</taxon>
        <taxon>Bacillati</taxon>
        <taxon>Actinomycetota</taxon>
        <taxon>Actinomycetes</taxon>
        <taxon>Mycobacteriales</taxon>
        <taxon>Mycobacteriaceae</taxon>
        <taxon>Mycobacterium</taxon>
    </lineage>
</organism>
<evidence type="ECO:0000313" key="3">
    <source>
        <dbReference type="Proteomes" id="UP000465240"/>
    </source>
</evidence>
<proteinExistence type="predicted"/>
<keyword evidence="2" id="KW-0614">Plasmid</keyword>
<keyword evidence="3" id="KW-1185">Reference proteome</keyword>
<feature type="compositionally biased region" description="Basic and acidic residues" evidence="1">
    <location>
        <begin position="310"/>
        <end position="337"/>
    </location>
</feature>
<sequence>MTDLVLDAIDSLLPPGLRVLLKGAEALFGGHKPPAGGGGLTPSQRVEQILNETPPPGPVTPPGGSGGLRDGLDRAGEEYQQAGGAAAAADAKLAHLLKQFFASNEALRNKVTAIIGEIDSARQKIAADPTLANDPRAMKRFGEFVDHKLGEIQQLMESAKVESAKQADLLDALTADYRAAAATAHQQSSGKDDSHTGGGSGAGDAAADGGGGGAAGGGDPGAAGAGLSDPLAGVGLPGGLGAMADPMSMLGPALAGMGSIPGALGGLASSLPAGAMGLAPLAGQMGGAGSGDGFKDQAARDAAKPADVVDDGHGKDGGGAKADAAADDHGSGDKKPETSPSPVPAQTPPAGAVPASAGADPALVVQMPDGSPVTAPSGQHATALRSVLNGMSVTEAWKSAHVDLPPPGTPVAEPADPSHLAPGAIAQFKTREAVMYMGHGKIWLDGQLQPQSTLPTADFLGWVDPTQQLAPRR</sequence>
<evidence type="ECO:0008006" key="4">
    <source>
        <dbReference type="Google" id="ProtNLM"/>
    </source>
</evidence>